<dbReference type="Pfam" id="PF14294">
    <property type="entry name" value="DUF4372"/>
    <property type="match status" value="1"/>
</dbReference>
<evidence type="ECO:0008006" key="9">
    <source>
        <dbReference type="Google" id="ProtNLM"/>
    </source>
</evidence>
<evidence type="ECO:0000256" key="3">
    <source>
        <dbReference type="ARBA" id="ARBA00023125"/>
    </source>
</evidence>
<reference evidence="7 8" key="1">
    <citation type="submission" date="2016-10" db="EMBL/GenBank/DDBJ databases">
        <authorList>
            <person name="de Groot N.N."/>
        </authorList>
    </citation>
    <scope>NUCLEOTIDE SEQUENCE [LARGE SCALE GENOMIC DNA]</scope>
    <source>
        <strain evidence="7 8">DSM 21771</strain>
    </source>
</reference>
<dbReference type="InterPro" id="IPR047952">
    <property type="entry name" value="Transpos_IS4"/>
</dbReference>
<feature type="domain" description="Transposase IS4-like" evidence="5">
    <location>
        <begin position="123"/>
        <end position="329"/>
    </location>
</feature>
<evidence type="ECO:0000256" key="4">
    <source>
        <dbReference type="ARBA" id="ARBA00023172"/>
    </source>
</evidence>
<keyword evidence="8" id="KW-1185">Reference proteome</keyword>
<evidence type="ECO:0000259" key="6">
    <source>
        <dbReference type="Pfam" id="PF14294"/>
    </source>
</evidence>
<organism evidence="7 8">
    <name type="scientific">Natribacillus halophilus</name>
    <dbReference type="NCBI Taxonomy" id="549003"/>
    <lineage>
        <taxon>Bacteria</taxon>
        <taxon>Bacillati</taxon>
        <taxon>Bacillota</taxon>
        <taxon>Bacilli</taxon>
        <taxon>Bacillales</taxon>
        <taxon>Bacillaceae</taxon>
        <taxon>Natribacillus</taxon>
    </lineage>
</organism>
<evidence type="ECO:0000313" key="7">
    <source>
        <dbReference type="EMBL" id="SDI68570.1"/>
    </source>
</evidence>
<dbReference type="Gene3D" id="3.90.350.10">
    <property type="entry name" value="Transposase Inhibitor Protein From Tn5, Chain A, domain 1"/>
    <property type="match status" value="1"/>
</dbReference>
<dbReference type="PANTHER" id="PTHR33258">
    <property type="entry name" value="TRANSPOSASE INSL FOR INSERTION SEQUENCE ELEMENT IS186A-RELATED"/>
    <property type="match status" value="1"/>
</dbReference>
<gene>
    <name evidence="7" type="ORF">SAMN04488123_104225</name>
</gene>
<evidence type="ECO:0000313" key="8">
    <source>
        <dbReference type="Proteomes" id="UP000198853"/>
    </source>
</evidence>
<protein>
    <recommendedName>
        <fullName evidence="9">Transposase DDE domain-containing protein</fullName>
    </recommendedName>
</protein>
<evidence type="ECO:0000256" key="1">
    <source>
        <dbReference type="ARBA" id="ARBA00010075"/>
    </source>
</evidence>
<dbReference type="Pfam" id="PF01609">
    <property type="entry name" value="DDE_Tnp_1"/>
    <property type="match status" value="1"/>
</dbReference>
<sequence>MDKHTLFSSFGKWISPINFQQLQEQVTSLRQDAYTKKLTTEAYIKLFLLAHLQETDSLAAISDGLLDEDLQQAVGFRAISPSQLSRKHREIDPSLLSTIFVDLVQHIRHFHQRSSPRMPLKTIDSSTIPLDLTRYRWAAFRKTKAGVKLHLRLVYMDRHTTYPDKAIMTPAKEHDRGQLEVLVDDKEAMYVFDRGYIDYERFDRMTDDGYFFVSRLRKNAFVRVLESFSLAEDSPVLSDQMVVIGTYQNRTENGFRLLKVDDTKGNQLLLITNRFDISAEEIADLYRDRWAIELFFKWLKQHVKIKSFYGFDETAVHNQIFLALIVYCLHVLIQLETNSEKRILQISRWLKAALWKSSRVWIRKFDNRSVP</sequence>
<dbReference type="InterPro" id="IPR025399">
    <property type="entry name" value="DUF4372"/>
</dbReference>
<dbReference type="Proteomes" id="UP000198853">
    <property type="component" value="Unassembled WGS sequence"/>
</dbReference>
<dbReference type="NCBIfam" id="NF033592">
    <property type="entry name" value="transpos_IS4_1"/>
    <property type="match status" value="1"/>
</dbReference>
<dbReference type="OrthoDB" id="368860at2"/>
<evidence type="ECO:0000259" key="5">
    <source>
        <dbReference type="Pfam" id="PF01609"/>
    </source>
</evidence>
<dbReference type="GO" id="GO:0006313">
    <property type="term" value="P:DNA transposition"/>
    <property type="evidence" value="ECO:0007669"/>
    <property type="project" value="InterPro"/>
</dbReference>
<dbReference type="GO" id="GO:0003677">
    <property type="term" value="F:DNA binding"/>
    <property type="evidence" value="ECO:0007669"/>
    <property type="project" value="UniProtKB-KW"/>
</dbReference>
<dbReference type="GO" id="GO:0004803">
    <property type="term" value="F:transposase activity"/>
    <property type="evidence" value="ECO:0007669"/>
    <property type="project" value="InterPro"/>
</dbReference>
<accession>A0A1G8MMK6</accession>
<name>A0A1G8MMK6_9BACI</name>
<proteinExistence type="inferred from homology"/>
<keyword evidence="3" id="KW-0238">DNA-binding</keyword>
<evidence type="ECO:0000256" key="2">
    <source>
        <dbReference type="ARBA" id="ARBA00022578"/>
    </source>
</evidence>
<comment type="similarity">
    <text evidence="1">Belongs to the transposase 11 family.</text>
</comment>
<keyword evidence="2" id="KW-0815">Transposition</keyword>
<dbReference type="AlphaFoldDB" id="A0A1G8MMK6"/>
<dbReference type="SUPFAM" id="SSF53098">
    <property type="entry name" value="Ribonuclease H-like"/>
    <property type="match status" value="1"/>
</dbReference>
<dbReference type="RefSeq" id="WP_090397513.1">
    <property type="nucleotide sequence ID" value="NZ_FNEN01000004.1"/>
</dbReference>
<keyword evidence="4" id="KW-0233">DNA recombination</keyword>
<dbReference type="InterPro" id="IPR012337">
    <property type="entry name" value="RNaseH-like_sf"/>
</dbReference>
<dbReference type="InterPro" id="IPR002559">
    <property type="entry name" value="Transposase_11"/>
</dbReference>
<dbReference type="PANTHER" id="PTHR33258:SF1">
    <property type="entry name" value="TRANSPOSASE INSL FOR INSERTION SEQUENCE ELEMENT IS186A-RELATED"/>
    <property type="match status" value="1"/>
</dbReference>
<feature type="domain" description="DUF4372" evidence="6">
    <location>
        <begin position="8"/>
        <end position="76"/>
    </location>
</feature>
<dbReference type="EMBL" id="FNEN01000004">
    <property type="protein sequence ID" value="SDI68570.1"/>
    <property type="molecule type" value="Genomic_DNA"/>
</dbReference>